<dbReference type="InterPro" id="IPR029070">
    <property type="entry name" value="Chitinase_insertion_sf"/>
</dbReference>
<dbReference type="Gene3D" id="3.20.20.80">
    <property type="entry name" value="Glycosidases"/>
    <property type="match status" value="1"/>
</dbReference>
<accession>A0AAV5VN52</accession>
<keyword evidence="2" id="KW-1185">Reference proteome</keyword>
<reference evidence="1" key="1">
    <citation type="submission" date="2023-10" db="EMBL/GenBank/DDBJ databases">
        <title>Genome assembly of Pristionchus species.</title>
        <authorList>
            <person name="Yoshida K."/>
            <person name="Sommer R.J."/>
        </authorList>
    </citation>
    <scope>NUCLEOTIDE SEQUENCE</scope>
    <source>
        <strain evidence="1">RS5133</strain>
    </source>
</reference>
<feature type="non-terminal residue" evidence="1">
    <location>
        <position position="89"/>
    </location>
</feature>
<dbReference type="EMBL" id="BTSY01000003">
    <property type="protein sequence ID" value="GMT20846.1"/>
    <property type="molecule type" value="Genomic_DNA"/>
</dbReference>
<protein>
    <submittedName>
        <fullName evidence="1">Uncharacterized protein</fullName>
    </submittedName>
</protein>
<name>A0AAV5VN52_9BILA</name>
<feature type="non-terminal residue" evidence="1">
    <location>
        <position position="1"/>
    </location>
</feature>
<gene>
    <name evidence="1" type="ORF">PFISCL1PPCAC_12143</name>
</gene>
<organism evidence="1 2">
    <name type="scientific">Pristionchus fissidentatus</name>
    <dbReference type="NCBI Taxonomy" id="1538716"/>
    <lineage>
        <taxon>Eukaryota</taxon>
        <taxon>Metazoa</taxon>
        <taxon>Ecdysozoa</taxon>
        <taxon>Nematoda</taxon>
        <taxon>Chromadorea</taxon>
        <taxon>Rhabditida</taxon>
        <taxon>Rhabditina</taxon>
        <taxon>Diplogasteromorpha</taxon>
        <taxon>Diplogasteroidea</taxon>
        <taxon>Neodiplogasteridae</taxon>
        <taxon>Pristionchus</taxon>
    </lineage>
</organism>
<proteinExistence type="predicted"/>
<comment type="caution">
    <text evidence="1">The sequence shown here is derived from an EMBL/GenBank/DDBJ whole genome shotgun (WGS) entry which is preliminary data.</text>
</comment>
<dbReference type="Gene3D" id="3.10.50.10">
    <property type="match status" value="1"/>
</dbReference>
<evidence type="ECO:0000313" key="1">
    <source>
        <dbReference type="EMBL" id="GMT20846.1"/>
    </source>
</evidence>
<dbReference type="AlphaFoldDB" id="A0AAV5VN52"/>
<sequence length="89" mass="10290">LPTIDTTNYRVISQAKICEVKKSAITKETMMWDRMAWYAITENENGEKEWMSGLSTTAIRYLMQFVSRERLGGVSLFSLNDDDWINECG</sequence>
<dbReference type="Proteomes" id="UP001432322">
    <property type="component" value="Unassembled WGS sequence"/>
</dbReference>
<evidence type="ECO:0000313" key="2">
    <source>
        <dbReference type="Proteomes" id="UP001432322"/>
    </source>
</evidence>